<evidence type="ECO:0000313" key="2">
    <source>
        <dbReference type="Proteomes" id="UP000182649"/>
    </source>
</evidence>
<dbReference type="Proteomes" id="UP000182649">
    <property type="component" value="Unassembled WGS sequence"/>
</dbReference>
<dbReference type="RefSeq" id="WP_074974383.1">
    <property type="nucleotide sequence ID" value="NZ_FPBZ01000005.1"/>
</dbReference>
<name>A0A1I7GRV0_9PROT</name>
<evidence type="ECO:0000313" key="1">
    <source>
        <dbReference type="EMBL" id="SFU51172.1"/>
    </source>
</evidence>
<sequence length="61" mass="7003">MNRAWLANIGRGYFHQVEAYTTFVTGALDCRARHAYPQKQAGDIFMSSFLSYLDPSRLPDF</sequence>
<reference evidence="1 2" key="1">
    <citation type="submission" date="2016-10" db="EMBL/GenBank/DDBJ databases">
        <authorList>
            <person name="de Groot N.N."/>
        </authorList>
    </citation>
    <scope>NUCLEOTIDE SEQUENCE [LARGE SCALE GENOMIC DNA]</scope>
    <source>
        <strain evidence="1 2">Nl14</strain>
    </source>
</reference>
<protein>
    <submittedName>
        <fullName evidence="1">Uncharacterized protein</fullName>
    </submittedName>
</protein>
<dbReference type="EMBL" id="FPBZ01000005">
    <property type="protein sequence ID" value="SFU51172.1"/>
    <property type="molecule type" value="Genomic_DNA"/>
</dbReference>
<proteinExistence type="predicted"/>
<dbReference type="AlphaFoldDB" id="A0A1I7GRV0"/>
<accession>A0A1I7GRV0</accession>
<organism evidence="1 2">
    <name type="scientific">Nitrosospira multiformis</name>
    <dbReference type="NCBI Taxonomy" id="1231"/>
    <lineage>
        <taxon>Bacteria</taxon>
        <taxon>Pseudomonadati</taxon>
        <taxon>Pseudomonadota</taxon>
        <taxon>Betaproteobacteria</taxon>
        <taxon>Nitrosomonadales</taxon>
        <taxon>Nitrosomonadaceae</taxon>
        <taxon>Nitrosospira</taxon>
    </lineage>
</organism>
<gene>
    <name evidence="1" type="ORF">SAMN05216417_105215</name>
</gene>